<dbReference type="AlphaFoldDB" id="A0AAX2SCB9"/>
<sequence>MFEITGCGTTVASTSLEATRRYLSRAQLSVAADRQHAADVIQARVRSPELADRMVHRAQREIWTKHTCTHRVETVVVLVAHGFDPASPRLLGAIRACLLQVTGVAADASLTLGERFKLAVELATGDVLSKMDNDDYYAPHYLADLLDATTCAHADRLGKQALHMRVEAQGATPLPFPPRSPVHGLGHGSQDYRVA</sequence>
<reference evidence="3 4" key="1">
    <citation type="submission" date="2019-03" db="EMBL/GenBank/DDBJ databases">
        <title>Genome Sequencing and Assembly of Various Microbes Isolated from Alder Root Nodule.</title>
        <authorList>
            <person name="Swanson E."/>
            <person name="Sevigny J.L."/>
            <person name="Pesce C."/>
            <person name="Davis I."/>
            <person name="Kleiner V."/>
            <person name="Tisa L."/>
        </authorList>
    </citation>
    <scope>NUCLEOTIDE SEQUENCE [LARGE SCALE GENOMIC DNA]</scope>
    <source>
        <strain evidence="3 4">4R-31</strain>
    </source>
</reference>
<dbReference type="Pfam" id="PF13524">
    <property type="entry name" value="Glyco_trans_1_2"/>
    <property type="match status" value="1"/>
</dbReference>
<keyword evidence="4" id="KW-1185">Reference proteome</keyword>
<protein>
    <submittedName>
        <fullName evidence="3">Glycosyltransferase family 1 protein</fullName>
    </submittedName>
</protein>
<dbReference type="InterPro" id="IPR055259">
    <property type="entry name" value="YkvP/CgeB_Glyco_trans-like"/>
</dbReference>
<dbReference type="InterPro" id="IPR029044">
    <property type="entry name" value="Nucleotide-diphossugar_trans"/>
</dbReference>
<feature type="domain" description="Spore protein YkvP/CgeB glycosyl transferase-like" evidence="2">
    <location>
        <begin position="1"/>
        <end position="75"/>
    </location>
</feature>
<evidence type="ECO:0000256" key="1">
    <source>
        <dbReference type="SAM" id="MobiDB-lite"/>
    </source>
</evidence>
<dbReference type="EMBL" id="SPNK01000002">
    <property type="protein sequence ID" value="TFI02645.1"/>
    <property type="molecule type" value="Genomic_DNA"/>
</dbReference>
<organism evidence="3 4">
    <name type="scientific">Kocuria rhizophila</name>
    <dbReference type="NCBI Taxonomy" id="72000"/>
    <lineage>
        <taxon>Bacteria</taxon>
        <taxon>Bacillati</taxon>
        <taxon>Actinomycetota</taxon>
        <taxon>Actinomycetes</taxon>
        <taxon>Micrococcales</taxon>
        <taxon>Micrococcaceae</taxon>
        <taxon>Kocuria</taxon>
    </lineage>
</organism>
<name>A0AAX2SCB9_KOCRH</name>
<accession>A0AAX2SCB9</accession>
<gene>
    <name evidence="3" type="ORF">E4P33_03405</name>
</gene>
<evidence type="ECO:0000313" key="3">
    <source>
        <dbReference type="EMBL" id="TFI02645.1"/>
    </source>
</evidence>
<dbReference type="Proteomes" id="UP000298017">
    <property type="component" value="Unassembled WGS sequence"/>
</dbReference>
<feature type="region of interest" description="Disordered" evidence="1">
    <location>
        <begin position="172"/>
        <end position="195"/>
    </location>
</feature>
<proteinExistence type="predicted"/>
<evidence type="ECO:0000313" key="4">
    <source>
        <dbReference type="Proteomes" id="UP000298017"/>
    </source>
</evidence>
<comment type="caution">
    <text evidence="3">The sequence shown here is derived from an EMBL/GenBank/DDBJ whole genome shotgun (WGS) entry which is preliminary data.</text>
</comment>
<evidence type="ECO:0000259" key="2">
    <source>
        <dbReference type="Pfam" id="PF13524"/>
    </source>
</evidence>
<dbReference type="SUPFAM" id="SSF53448">
    <property type="entry name" value="Nucleotide-diphospho-sugar transferases"/>
    <property type="match status" value="1"/>
</dbReference>